<evidence type="ECO:0000313" key="2">
    <source>
        <dbReference type="EMBL" id="SEQ73250.1"/>
    </source>
</evidence>
<organism evidence="2 3">
    <name type="scientific">Rosenbergiella nectarea</name>
    <dbReference type="NCBI Taxonomy" id="988801"/>
    <lineage>
        <taxon>Bacteria</taxon>
        <taxon>Pseudomonadati</taxon>
        <taxon>Pseudomonadota</taxon>
        <taxon>Gammaproteobacteria</taxon>
        <taxon>Enterobacterales</taxon>
        <taxon>Erwiniaceae</taxon>
        <taxon>Rosenbergiella</taxon>
    </lineage>
</organism>
<dbReference type="InterPro" id="IPR006121">
    <property type="entry name" value="HMA_dom"/>
</dbReference>
<dbReference type="OrthoDB" id="9814359at2"/>
<dbReference type="RefSeq" id="WP_092675485.1">
    <property type="nucleotide sequence ID" value="NZ_FOGC01000006.1"/>
</dbReference>
<evidence type="ECO:0000259" key="1">
    <source>
        <dbReference type="PROSITE" id="PS50846"/>
    </source>
</evidence>
<dbReference type="GO" id="GO:0046872">
    <property type="term" value="F:metal ion binding"/>
    <property type="evidence" value="ECO:0007669"/>
    <property type="project" value="InterPro"/>
</dbReference>
<dbReference type="Proteomes" id="UP000242515">
    <property type="component" value="Unassembled WGS sequence"/>
</dbReference>
<reference evidence="3" key="1">
    <citation type="submission" date="2016-10" db="EMBL/GenBank/DDBJ databases">
        <authorList>
            <person name="Varghese N."/>
            <person name="Submissions S."/>
        </authorList>
    </citation>
    <scope>NUCLEOTIDE SEQUENCE [LARGE SCALE GENOMIC DNA]</scope>
    <source>
        <strain evidence="3">8N4</strain>
    </source>
</reference>
<dbReference type="STRING" id="988801.SAMN05216522_10624"/>
<dbReference type="PROSITE" id="PS50846">
    <property type="entry name" value="HMA_2"/>
    <property type="match status" value="1"/>
</dbReference>
<accession>A0A1H9IF59</accession>
<dbReference type="CDD" id="cd00371">
    <property type="entry name" value="HMA"/>
    <property type="match status" value="1"/>
</dbReference>
<dbReference type="Pfam" id="PF00403">
    <property type="entry name" value="HMA"/>
    <property type="match status" value="1"/>
</dbReference>
<proteinExistence type="predicted"/>
<dbReference type="AlphaFoldDB" id="A0A1H9IF59"/>
<name>A0A1H9IF59_9GAMM</name>
<dbReference type="EMBL" id="FOGC01000006">
    <property type="protein sequence ID" value="SEQ73250.1"/>
    <property type="molecule type" value="Genomic_DNA"/>
</dbReference>
<dbReference type="SUPFAM" id="SSF55008">
    <property type="entry name" value="HMA, heavy metal-associated domain"/>
    <property type="match status" value="1"/>
</dbReference>
<protein>
    <submittedName>
        <fullName evidence="2">Cu+-exporting ATPase</fullName>
    </submittedName>
</protein>
<sequence>MSRTLQFTLSGLSCNHCVSQVKKILEQRSDVTSAQVSIDHATVVSTAAPEILIDVISDEGYHAHLDD</sequence>
<dbReference type="InterPro" id="IPR036163">
    <property type="entry name" value="HMA_dom_sf"/>
</dbReference>
<feature type="domain" description="HMA" evidence="1">
    <location>
        <begin position="3"/>
        <end position="64"/>
    </location>
</feature>
<dbReference type="Gene3D" id="3.30.70.100">
    <property type="match status" value="1"/>
</dbReference>
<evidence type="ECO:0000313" key="3">
    <source>
        <dbReference type="Proteomes" id="UP000242515"/>
    </source>
</evidence>
<keyword evidence="3" id="KW-1185">Reference proteome</keyword>
<gene>
    <name evidence="2" type="ORF">SAMN05216522_10624</name>
</gene>